<dbReference type="GO" id="GO:0035312">
    <property type="term" value="F:5'-3' DNA exonuclease activity"/>
    <property type="evidence" value="ECO:0007669"/>
    <property type="project" value="TreeGrafter"/>
</dbReference>
<dbReference type="InterPro" id="IPR016195">
    <property type="entry name" value="Pol/histidinol_Pase-like"/>
</dbReference>
<evidence type="ECO:0000256" key="1">
    <source>
        <dbReference type="SAM" id="Phobius"/>
    </source>
</evidence>
<comment type="caution">
    <text evidence="3">The sequence shown here is derived from an EMBL/GenBank/DDBJ whole genome shotgun (WGS) entry which is preliminary data.</text>
</comment>
<reference evidence="3" key="1">
    <citation type="journal article" date="2015" name="Nature">
        <title>Complex archaea that bridge the gap between prokaryotes and eukaryotes.</title>
        <authorList>
            <person name="Spang A."/>
            <person name="Saw J.H."/>
            <person name="Jorgensen S.L."/>
            <person name="Zaremba-Niedzwiedzka K."/>
            <person name="Martijn J."/>
            <person name="Lind A.E."/>
            <person name="van Eijk R."/>
            <person name="Schleper C."/>
            <person name="Guy L."/>
            <person name="Ettema T.J."/>
        </authorList>
    </citation>
    <scope>NUCLEOTIDE SEQUENCE</scope>
</reference>
<organism evidence="3">
    <name type="scientific">marine sediment metagenome</name>
    <dbReference type="NCBI Taxonomy" id="412755"/>
    <lineage>
        <taxon>unclassified sequences</taxon>
        <taxon>metagenomes</taxon>
        <taxon>ecological metagenomes</taxon>
    </lineage>
</organism>
<evidence type="ECO:0000259" key="2">
    <source>
        <dbReference type="SMART" id="SM00481"/>
    </source>
</evidence>
<feature type="transmembrane region" description="Helical" evidence="1">
    <location>
        <begin position="32"/>
        <end position="55"/>
    </location>
</feature>
<dbReference type="InterPro" id="IPR003141">
    <property type="entry name" value="Pol/His_phosphatase_N"/>
</dbReference>
<keyword evidence="1" id="KW-1133">Transmembrane helix</keyword>
<dbReference type="AlphaFoldDB" id="A0A0F9L7J5"/>
<dbReference type="InterPro" id="IPR004013">
    <property type="entry name" value="PHP_dom"/>
</dbReference>
<feature type="transmembrane region" description="Helical" evidence="1">
    <location>
        <begin position="379"/>
        <end position="396"/>
    </location>
</feature>
<gene>
    <name evidence="3" type="ORF">LCGC14_1310230</name>
</gene>
<feature type="transmembrane region" description="Helical" evidence="1">
    <location>
        <begin position="7"/>
        <end position="26"/>
    </location>
</feature>
<sequence length="414" mass="47318">KLFSLTILTIAIIILIGYLSLGYFFVSRYFMVIVQTFIRICVTILLFKILHLVLISFSPKLKYKLGSKRTDSKFKKNRKFSKKYNYFKKEFVYIAGTLSLLLGANVLLISVPFPTQKINISLEPNEVLLDFHVHTTMSDGWITPQQRVLWYIDQGITGAVFTDHDNIRGAIAARNFVEENNLDFNVYIGAEWTDNTNDIHMNYYGLEEEIVAPMSETPSGIPLALNASDMIKYVKSKGGYVIVNHYTGPPGYPHTYEDLAKWGVDGFEIVNGDHVEAKEIREFSLNNKNGFNESLICLGGSDIHVAGEINAFVKLKLDNPANKTIDNIFKNLRNNNHSVITMALHSNKVKFPGILKDIGFEIFEDYFNYLLNLDVYQCLSWILWSGIAYTFFFLGIRKIKKTNLKIIQKKINLN</sequence>
<evidence type="ECO:0000313" key="3">
    <source>
        <dbReference type="EMBL" id="KKM83356.1"/>
    </source>
</evidence>
<dbReference type="EMBL" id="LAZR01007726">
    <property type="protein sequence ID" value="KKM83356.1"/>
    <property type="molecule type" value="Genomic_DNA"/>
</dbReference>
<name>A0A0F9L7J5_9ZZZZ</name>
<dbReference type="Pfam" id="PF02811">
    <property type="entry name" value="PHP"/>
    <property type="match status" value="1"/>
</dbReference>
<protein>
    <recommendedName>
        <fullName evidence="2">Polymerase/histidinol phosphatase N-terminal domain-containing protein</fullName>
    </recommendedName>
</protein>
<keyword evidence="1" id="KW-0812">Transmembrane</keyword>
<feature type="domain" description="Polymerase/histidinol phosphatase N-terminal" evidence="2">
    <location>
        <begin position="129"/>
        <end position="196"/>
    </location>
</feature>
<feature type="transmembrane region" description="Helical" evidence="1">
    <location>
        <begin position="91"/>
        <end position="113"/>
    </location>
</feature>
<dbReference type="Gene3D" id="3.20.20.140">
    <property type="entry name" value="Metal-dependent hydrolases"/>
    <property type="match status" value="1"/>
</dbReference>
<proteinExistence type="predicted"/>
<dbReference type="SMART" id="SM00481">
    <property type="entry name" value="POLIIIAc"/>
    <property type="match status" value="1"/>
</dbReference>
<dbReference type="PANTHER" id="PTHR42924">
    <property type="entry name" value="EXONUCLEASE"/>
    <property type="match status" value="1"/>
</dbReference>
<dbReference type="SUPFAM" id="SSF89550">
    <property type="entry name" value="PHP domain-like"/>
    <property type="match status" value="1"/>
</dbReference>
<accession>A0A0F9L7J5</accession>
<dbReference type="GO" id="GO:0004534">
    <property type="term" value="F:5'-3' RNA exonuclease activity"/>
    <property type="evidence" value="ECO:0007669"/>
    <property type="project" value="TreeGrafter"/>
</dbReference>
<dbReference type="PANTHER" id="PTHR42924:SF3">
    <property type="entry name" value="POLYMERASE_HISTIDINOL PHOSPHATASE N-TERMINAL DOMAIN-CONTAINING PROTEIN"/>
    <property type="match status" value="1"/>
</dbReference>
<keyword evidence="1" id="KW-0472">Membrane</keyword>
<feature type="non-terminal residue" evidence="3">
    <location>
        <position position="1"/>
    </location>
</feature>
<dbReference type="InterPro" id="IPR052018">
    <property type="entry name" value="PHP_domain"/>
</dbReference>